<dbReference type="SUPFAM" id="SSF52777">
    <property type="entry name" value="CoA-dependent acyltransferases"/>
    <property type="match status" value="1"/>
</dbReference>
<dbReference type="Pfam" id="PF02458">
    <property type="entry name" value="Transferase"/>
    <property type="match status" value="1"/>
</dbReference>
<name>A0A6A2YZR6_HIBSY</name>
<evidence type="ECO:0000313" key="4">
    <source>
        <dbReference type="Proteomes" id="UP000436088"/>
    </source>
</evidence>
<dbReference type="PANTHER" id="PTHR31147:SF66">
    <property type="entry name" value="OS05G0315700 PROTEIN"/>
    <property type="match status" value="1"/>
</dbReference>
<dbReference type="EMBL" id="VEPZ02001236">
    <property type="protein sequence ID" value="KAE8684709.1"/>
    <property type="molecule type" value="Genomic_DNA"/>
</dbReference>
<accession>A0A6A2YZR6</accession>
<dbReference type="InterPro" id="IPR023213">
    <property type="entry name" value="CAT-like_dom_sf"/>
</dbReference>
<evidence type="ECO:0000256" key="2">
    <source>
        <dbReference type="ARBA" id="ARBA00022679"/>
    </source>
</evidence>
<dbReference type="Proteomes" id="UP000436088">
    <property type="component" value="Unassembled WGS sequence"/>
</dbReference>
<dbReference type="GO" id="GO:0016740">
    <property type="term" value="F:transferase activity"/>
    <property type="evidence" value="ECO:0007669"/>
    <property type="project" value="UniProtKB-KW"/>
</dbReference>
<dbReference type="OrthoDB" id="1483986at2759"/>
<reference evidence="3" key="1">
    <citation type="submission" date="2019-09" db="EMBL/GenBank/DDBJ databases">
        <title>Draft genome information of white flower Hibiscus syriacus.</title>
        <authorList>
            <person name="Kim Y.-M."/>
        </authorList>
    </citation>
    <scope>NUCLEOTIDE SEQUENCE [LARGE SCALE GENOMIC DNA]</scope>
    <source>
        <strain evidence="3">YM2019G1</strain>
    </source>
</reference>
<evidence type="ECO:0000256" key="1">
    <source>
        <dbReference type="ARBA" id="ARBA00009861"/>
    </source>
</evidence>
<sequence>MALLPLPLASPVFTVRRHKPELVVPARPTPRECLLLSDIDNQQGLRYQMPGVHFYRQNPSMEGKDPAQVIRKALAQALVFYYPFAGRLREAPNGKLMVDCNAQGVLFIEADVDVTFEDFGGAICPPFPCFEELLYDVPGSSGLVNCPLLLIQVTRLKCGGFIFAHRVNHTIVDAMGVSQLMHAMTEIAQGALTPSIPPVWERHLLSARDPPVITCVQHAYGDAPSVDANCDNVFSIDGLVHRSLFFGPTHISALWRFIPDNVRCSTFDILTACLWRCRTRAFRYNPDQDIRVILIVNARSKFNPPLPLGYYGNAIGYAAALTTAGKLCRNPVEYAVKLVKEAKATITEEYMKSMIDLLVIKDGPTLCPPLWLVSDLRRARIEEVDFGWGKEAHMAPAIMSEFLNFYIPYRDGVLVPVSLAAPVMEIFVKELDGLLNFKDEADSVC</sequence>
<organism evidence="3 4">
    <name type="scientific">Hibiscus syriacus</name>
    <name type="common">Rose of Sharon</name>
    <dbReference type="NCBI Taxonomy" id="106335"/>
    <lineage>
        <taxon>Eukaryota</taxon>
        <taxon>Viridiplantae</taxon>
        <taxon>Streptophyta</taxon>
        <taxon>Embryophyta</taxon>
        <taxon>Tracheophyta</taxon>
        <taxon>Spermatophyta</taxon>
        <taxon>Magnoliopsida</taxon>
        <taxon>eudicotyledons</taxon>
        <taxon>Gunneridae</taxon>
        <taxon>Pentapetalae</taxon>
        <taxon>rosids</taxon>
        <taxon>malvids</taxon>
        <taxon>Malvales</taxon>
        <taxon>Malvaceae</taxon>
        <taxon>Malvoideae</taxon>
        <taxon>Hibiscus</taxon>
    </lineage>
</organism>
<proteinExistence type="inferred from homology"/>
<dbReference type="Gene3D" id="3.30.559.10">
    <property type="entry name" value="Chloramphenicol acetyltransferase-like domain"/>
    <property type="match status" value="2"/>
</dbReference>
<comment type="similarity">
    <text evidence="1">Belongs to the plant acyltransferase family.</text>
</comment>
<keyword evidence="4" id="KW-1185">Reference proteome</keyword>
<evidence type="ECO:0000313" key="3">
    <source>
        <dbReference type="EMBL" id="KAE8684709.1"/>
    </source>
</evidence>
<protein>
    <submittedName>
        <fullName evidence="3">Benzyl alcohol O-benzoyltransferase</fullName>
    </submittedName>
</protein>
<dbReference type="AlphaFoldDB" id="A0A6A2YZR6"/>
<gene>
    <name evidence="3" type="ORF">F3Y22_tig00111105pilonHSYRG00286</name>
</gene>
<dbReference type="PANTHER" id="PTHR31147">
    <property type="entry name" value="ACYL TRANSFERASE 4"/>
    <property type="match status" value="1"/>
</dbReference>
<dbReference type="InterPro" id="IPR050898">
    <property type="entry name" value="Plant_acyltransferase"/>
</dbReference>
<comment type="caution">
    <text evidence="3">The sequence shown here is derived from an EMBL/GenBank/DDBJ whole genome shotgun (WGS) entry which is preliminary data.</text>
</comment>
<keyword evidence="2" id="KW-0808">Transferase</keyword>